<dbReference type="HOGENOM" id="CLU_497114_0_0_1"/>
<feature type="compositionally biased region" description="Polar residues" evidence="1">
    <location>
        <begin position="572"/>
        <end position="585"/>
    </location>
</feature>
<evidence type="ECO:0000313" key="2">
    <source>
        <dbReference type="EMBL" id="KDQ57347.1"/>
    </source>
</evidence>
<evidence type="ECO:0000313" key="3">
    <source>
        <dbReference type="Proteomes" id="UP000027265"/>
    </source>
</evidence>
<protein>
    <submittedName>
        <fullName evidence="2">Uncharacterized protein</fullName>
    </submittedName>
</protein>
<dbReference type="OrthoDB" id="3254613at2759"/>
<feature type="compositionally biased region" description="Basic and acidic residues" evidence="1">
    <location>
        <begin position="441"/>
        <end position="450"/>
    </location>
</feature>
<evidence type="ECO:0000256" key="1">
    <source>
        <dbReference type="SAM" id="MobiDB-lite"/>
    </source>
</evidence>
<feature type="region of interest" description="Disordered" evidence="1">
    <location>
        <begin position="316"/>
        <end position="345"/>
    </location>
</feature>
<sequence>MLGQRILELREENLEDETYSHSSGSLNLGLVKWSGGLNTDRVKPRVGLTVKTDNIPRRLRKDTLESGIPFDKRLSVTVYTPNTSHTFGIPNPASRKRAPQNVFRVSDSPHLRELREFQHERAYELLTTSFSRALSLLPTSRELQIRTLDRARLCLRVYARDVHGTTREIRARLERDVIEPEVTHELQVARWMGEKRYQLLQGLEVAVAQRVEKLQGGLTISWEKDSGTTGGTKDVASRRRANLQLFFEKSPTKVTSLVRGQTRSPDRVTYSFPDFPSHRNRSAMRLRPMYLTVPSFQLTLPPLSSKFVPVSPQCSGLSSGSEECEEEAGSSRIDTPPLSRSRSSSESTVGVCSIFSDGIPNVDEVINIAQDVPAVPSDHQRPDLSDILNTDSRRIIPEYAWKLFGKLESISAQVPLRTSASLPVLRPSRFPQDLTPISPPRLRDMSAKDSKHLRRRSSCFSFSGPLAVYVAPPSMVSVQVPTSRRRSTLGSDQAPTLKRARSVSHRGMLPRILESQPSDGVRPRDSQQHRPVIQEMPVGGMCDVQGREVILKVRRGGMASSHNLSKDMPSAKLSSTDNVSSTDPSSPRLLRKGSWTSALKRRLNMWRRQRNASS</sequence>
<dbReference type="Proteomes" id="UP000027265">
    <property type="component" value="Unassembled WGS sequence"/>
</dbReference>
<keyword evidence="3" id="KW-1185">Reference proteome</keyword>
<reference evidence="3" key="1">
    <citation type="journal article" date="2014" name="Proc. Natl. Acad. Sci. U.S.A.">
        <title>Extensive sampling of basidiomycete genomes demonstrates inadequacy of the white-rot/brown-rot paradigm for wood decay fungi.</title>
        <authorList>
            <person name="Riley R."/>
            <person name="Salamov A.A."/>
            <person name="Brown D.W."/>
            <person name="Nagy L.G."/>
            <person name="Floudas D."/>
            <person name="Held B.W."/>
            <person name="Levasseur A."/>
            <person name="Lombard V."/>
            <person name="Morin E."/>
            <person name="Otillar R."/>
            <person name="Lindquist E.A."/>
            <person name="Sun H."/>
            <person name="LaButti K.M."/>
            <person name="Schmutz J."/>
            <person name="Jabbour D."/>
            <person name="Luo H."/>
            <person name="Baker S.E."/>
            <person name="Pisabarro A.G."/>
            <person name="Walton J.D."/>
            <person name="Blanchette R.A."/>
            <person name="Henrissat B."/>
            <person name="Martin F."/>
            <person name="Cullen D."/>
            <person name="Hibbett D.S."/>
            <person name="Grigoriev I.V."/>
        </authorList>
    </citation>
    <scope>NUCLEOTIDE SEQUENCE [LARGE SCALE GENOMIC DNA]</scope>
    <source>
        <strain evidence="3">MUCL 33604</strain>
    </source>
</reference>
<feature type="region of interest" description="Disordered" evidence="1">
    <location>
        <begin position="560"/>
        <end position="596"/>
    </location>
</feature>
<feature type="region of interest" description="Disordered" evidence="1">
    <location>
        <begin position="431"/>
        <end position="450"/>
    </location>
</feature>
<dbReference type="EMBL" id="KL197720">
    <property type="protein sequence ID" value="KDQ57347.1"/>
    <property type="molecule type" value="Genomic_DNA"/>
</dbReference>
<feature type="region of interest" description="Disordered" evidence="1">
    <location>
        <begin position="481"/>
        <end position="528"/>
    </location>
</feature>
<dbReference type="InParanoid" id="A0A067Q1G4"/>
<accession>A0A067Q1G4</accession>
<organism evidence="2 3">
    <name type="scientific">Jaapia argillacea MUCL 33604</name>
    <dbReference type="NCBI Taxonomy" id="933084"/>
    <lineage>
        <taxon>Eukaryota</taxon>
        <taxon>Fungi</taxon>
        <taxon>Dikarya</taxon>
        <taxon>Basidiomycota</taxon>
        <taxon>Agaricomycotina</taxon>
        <taxon>Agaricomycetes</taxon>
        <taxon>Agaricomycetidae</taxon>
        <taxon>Jaapiales</taxon>
        <taxon>Jaapiaceae</taxon>
        <taxon>Jaapia</taxon>
    </lineage>
</organism>
<gene>
    <name evidence="2" type="ORF">JAAARDRAFT_70252</name>
</gene>
<proteinExistence type="predicted"/>
<feature type="compositionally biased region" description="Polar residues" evidence="1">
    <location>
        <begin position="481"/>
        <end position="494"/>
    </location>
</feature>
<name>A0A067Q1G4_9AGAM</name>
<dbReference type="AlphaFoldDB" id="A0A067Q1G4"/>